<keyword evidence="5" id="KW-1185">Reference proteome</keyword>
<dbReference type="Proteomes" id="UP001159364">
    <property type="component" value="Linkage Group LG12"/>
</dbReference>
<dbReference type="EMBL" id="JAIWQS010000012">
    <property type="protein sequence ID" value="KAJ8748956.1"/>
    <property type="molecule type" value="Genomic_DNA"/>
</dbReference>
<evidence type="ECO:0000259" key="3">
    <source>
        <dbReference type="PROSITE" id="PS50158"/>
    </source>
</evidence>
<dbReference type="GO" id="GO:0008270">
    <property type="term" value="F:zinc ion binding"/>
    <property type="evidence" value="ECO:0007669"/>
    <property type="project" value="UniProtKB-KW"/>
</dbReference>
<dbReference type="GO" id="GO:0003676">
    <property type="term" value="F:nucleic acid binding"/>
    <property type="evidence" value="ECO:0007669"/>
    <property type="project" value="InterPro"/>
</dbReference>
<dbReference type="InterPro" id="IPR001878">
    <property type="entry name" value="Znf_CCHC"/>
</dbReference>
<dbReference type="InterPro" id="IPR040256">
    <property type="entry name" value="At4g02000-like"/>
</dbReference>
<gene>
    <name evidence="4" type="ORF">K2173_013394</name>
</gene>
<dbReference type="PANTHER" id="PTHR31286:SF99">
    <property type="entry name" value="DUF4283 DOMAIN-CONTAINING PROTEIN"/>
    <property type="match status" value="1"/>
</dbReference>
<feature type="region of interest" description="Disordered" evidence="2">
    <location>
        <begin position="443"/>
        <end position="463"/>
    </location>
</feature>
<sequence>MDICFGEGIDYYDLAPVLMLNPTDSEPPGHATKKICLREREEDPPPAAPSEQPHPSYSAVVSGNLDLGSVACYHPSILTALGNLVGRTVKIDSHTQYAHRGKFARVTVDLDLNSPLKAVVELDGESIKVAYEGLPQICFHCGRVGHGAPTCPSGPIEDTEVPPLPLAQSRHTTPLTEKELLPQRPGTRMLDRGCKFIDVSVALRPTPRRKGQSSTTRLSLDPIEPPTVISLQPTVAPSFVPNGSLSQSNGTTTSLAKPKSTDPRGKRVALTQRPENSTLHPQQTTSQVNHQATPILQPTDAFSPLQAYVGQAHTPNVLPTCSPQPTEDAAPLQAPVSQAQPPSNIPARSPHLVNPTPSHTTLSIPSHFDIHIQDKSVLILLQADSRSQDMEVETADNSNPNILADMTPSYLLLSLRPSDLDLAPTPRIDSSIGFDTPIAESSEHLTTRLDRDQPDPALLPTID</sequence>
<evidence type="ECO:0000313" key="4">
    <source>
        <dbReference type="EMBL" id="KAJ8748956.1"/>
    </source>
</evidence>
<keyword evidence="1" id="KW-0479">Metal-binding</keyword>
<feature type="compositionally biased region" description="Basic and acidic residues" evidence="2">
    <location>
        <begin position="443"/>
        <end position="454"/>
    </location>
</feature>
<reference evidence="4 5" key="1">
    <citation type="submission" date="2021-09" db="EMBL/GenBank/DDBJ databases">
        <title>Genomic insights and catalytic innovation underlie evolution of tropane alkaloids biosynthesis.</title>
        <authorList>
            <person name="Wang Y.-J."/>
            <person name="Tian T."/>
            <person name="Huang J.-P."/>
            <person name="Huang S.-X."/>
        </authorList>
    </citation>
    <scope>NUCLEOTIDE SEQUENCE [LARGE SCALE GENOMIC DNA]</scope>
    <source>
        <strain evidence="4">KIB-2018</strain>
        <tissue evidence="4">Leaf</tissue>
    </source>
</reference>
<feature type="compositionally biased region" description="Polar residues" evidence="2">
    <location>
        <begin position="316"/>
        <end position="325"/>
    </location>
</feature>
<feature type="region of interest" description="Disordered" evidence="2">
    <location>
        <begin position="316"/>
        <end position="343"/>
    </location>
</feature>
<proteinExistence type="predicted"/>
<feature type="compositionally biased region" description="Polar residues" evidence="2">
    <location>
        <begin position="273"/>
        <end position="290"/>
    </location>
</feature>
<dbReference type="PROSITE" id="PS50158">
    <property type="entry name" value="ZF_CCHC"/>
    <property type="match status" value="1"/>
</dbReference>
<protein>
    <recommendedName>
        <fullName evidence="3">CCHC-type domain-containing protein</fullName>
    </recommendedName>
</protein>
<evidence type="ECO:0000256" key="2">
    <source>
        <dbReference type="SAM" id="MobiDB-lite"/>
    </source>
</evidence>
<dbReference type="AlphaFoldDB" id="A0AAV8S9R1"/>
<dbReference type="PANTHER" id="PTHR31286">
    <property type="entry name" value="GLYCINE-RICH CELL WALL STRUCTURAL PROTEIN 1.8-LIKE"/>
    <property type="match status" value="1"/>
</dbReference>
<name>A0AAV8S9R1_9ROSI</name>
<evidence type="ECO:0000256" key="1">
    <source>
        <dbReference type="PROSITE-ProRule" id="PRU00047"/>
    </source>
</evidence>
<feature type="region of interest" description="Disordered" evidence="2">
    <location>
        <begin position="239"/>
        <end position="290"/>
    </location>
</feature>
<evidence type="ECO:0000313" key="5">
    <source>
        <dbReference type="Proteomes" id="UP001159364"/>
    </source>
</evidence>
<feature type="region of interest" description="Disordered" evidence="2">
    <location>
        <begin position="205"/>
        <end position="225"/>
    </location>
</feature>
<accession>A0AAV8S9R1</accession>
<organism evidence="4 5">
    <name type="scientific">Erythroxylum novogranatense</name>
    <dbReference type="NCBI Taxonomy" id="1862640"/>
    <lineage>
        <taxon>Eukaryota</taxon>
        <taxon>Viridiplantae</taxon>
        <taxon>Streptophyta</taxon>
        <taxon>Embryophyta</taxon>
        <taxon>Tracheophyta</taxon>
        <taxon>Spermatophyta</taxon>
        <taxon>Magnoliopsida</taxon>
        <taxon>eudicotyledons</taxon>
        <taxon>Gunneridae</taxon>
        <taxon>Pentapetalae</taxon>
        <taxon>rosids</taxon>
        <taxon>fabids</taxon>
        <taxon>Malpighiales</taxon>
        <taxon>Erythroxylaceae</taxon>
        <taxon>Erythroxylum</taxon>
    </lineage>
</organism>
<keyword evidence="1" id="KW-0862">Zinc</keyword>
<keyword evidence="1" id="KW-0863">Zinc-finger</keyword>
<comment type="caution">
    <text evidence="4">The sequence shown here is derived from an EMBL/GenBank/DDBJ whole genome shotgun (WGS) entry which is preliminary data.</text>
</comment>
<feature type="domain" description="CCHC-type" evidence="3">
    <location>
        <begin position="138"/>
        <end position="153"/>
    </location>
</feature>
<feature type="compositionally biased region" description="Polar residues" evidence="2">
    <location>
        <begin position="239"/>
        <end position="255"/>
    </location>
</feature>